<evidence type="ECO:0000313" key="2">
    <source>
        <dbReference type="Proteomes" id="UP000054144"/>
    </source>
</evidence>
<evidence type="ECO:0000313" key="1">
    <source>
        <dbReference type="EMBL" id="KIY50388.1"/>
    </source>
</evidence>
<feature type="non-terminal residue" evidence="1">
    <location>
        <position position="104"/>
    </location>
</feature>
<dbReference type="EMBL" id="KN881676">
    <property type="protein sequence ID" value="KIY50388.1"/>
    <property type="molecule type" value="Genomic_DNA"/>
</dbReference>
<accession>A0A0D7AHS7</accession>
<feature type="non-terminal residue" evidence="1">
    <location>
        <position position="1"/>
    </location>
</feature>
<gene>
    <name evidence="1" type="ORF">FISHEDRAFT_20291</name>
</gene>
<reference evidence="1 2" key="1">
    <citation type="journal article" date="2015" name="Fungal Genet. Biol.">
        <title>Evolution of novel wood decay mechanisms in Agaricales revealed by the genome sequences of Fistulina hepatica and Cylindrobasidium torrendii.</title>
        <authorList>
            <person name="Floudas D."/>
            <person name="Held B.W."/>
            <person name="Riley R."/>
            <person name="Nagy L.G."/>
            <person name="Koehler G."/>
            <person name="Ransdell A.S."/>
            <person name="Younus H."/>
            <person name="Chow J."/>
            <person name="Chiniquy J."/>
            <person name="Lipzen A."/>
            <person name="Tritt A."/>
            <person name="Sun H."/>
            <person name="Haridas S."/>
            <person name="LaButti K."/>
            <person name="Ohm R.A."/>
            <person name="Kues U."/>
            <person name="Blanchette R.A."/>
            <person name="Grigoriev I.V."/>
            <person name="Minto R.E."/>
            <person name="Hibbett D.S."/>
        </authorList>
    </citation>
    <scope>NUCLEOTIDE SEQUENCE [LARGE SCALE GENOMIC DNA]</scope>
    <source>
        <strain evidence="1 2">ATCC 64428</strain>
    </source>
</reference>
<keyword evidence="2" id="KW-1185">Reference proteome</keyword>
<protein>
    <submittedName>
        <fullName evidence="1">Uncharacterized protein</fullName>
    </submittedName>
</protein>
<proteinExistence type="predicted"/>
<dbReference type="AlphaFoldDB" id="A0A0D7AHS7"/>
<sequence length="104" mass="11967">FLFADILEAIEDGKLAVMRAPPSVREGESERRRWIEEQLETCPRGPREHLEFVLNAFHTTYGNAAPGDLPQQMLQDIATDMMSMQRQPAVMRAYRKFVILTSDE</sequence>
<dbReference type="Proteomes" id="UP000054144">
    <property type="component" value="Unassembled WGS sequence"/>
</dbReference>
<dbReference type="OrthoDB" id="433924at2759"/>
<organism evidence="1 2">
    <name type="scientific">Fistulina hepatica ATCC 64428</name>
    <dbReference type="NCBI Taxonomy" id="1128425"/>
    <lineage>
        <taxon>Eukaryota</taxon>
        <taxon>Fungi</taxon>
        <taxon>Dikarya</taxon>
        <taxon>Basidiomycota</taxon>
        <taxon>Agaricomycotina</taxon>
        <taxon>Agaricomycetes</taxon>
        <taxon>Agaricomycetidae</taxon>
        <taxon>Agaricales</taxon>
        <taxon>Fistulinaceae</taxon>
        <taxon>Fistulina</taxon>
    </lineage>
</organism>
<name>A0A0D7AHS7_9AGAR</name>